<proteinExistence type="inferred from homology"/>
<name>A0A1H6CZA3_9ACTN</name>
<dbReference type="InterPro" id="IPR001867">
    <property type="entry name" value="OmpR/PhoB-type_DNA-bd"/>
</dbReference>
<dbReference type="Pfam" id="PF03704">
    <property type="entry name" value="BTAD"/>
    <property type="match status" value="1"/>
</dbReference>
<dbReference type="PROSITE" id="PS51755">
    <property type="entry name" value="OMPR_PHOB"/>
    <property type="match status" value="1"/>
</dbReference>
<comment type="similarity">
    <text evidence="1">Belongs to the AfsR/DnrI/RedD regulatory family.</text>
</comment>
<dbReference type="Gene3D" id="3.40.50.300">
    <property type="entry name" value="P-loop containing nucleotide triphosphate hydrolases"/>
    <property type="match status" value="1"/>
</dbReference>
<dbReference type="CDD" id="cd15831">
    <property type="entry name" value="BTAD"/>
    <property type="match status" value="1"/>
</dbReference>
<evidence type="ECO:0000313" key="6">
    <source>
        <dbReference type="Proteomes" id="UP000236723"/>
    </source>
</evidence>
<dbReference type="SMART" id="SM00862">
    <property type="entry name" value="Trans_reg_C"/>
    <property type="match status" value="1"/>
</dbReference>
<evidence type="ECO:0000256" key="3">
    <source>
        <dbReference type="PROSITE-ProRule" id="PRU01091"/>
    </source>
</evidence>
<reference evidence="6" key="1">
    <citation type="submission" date="2016-10" db="EMBL/GenBank/DDBJ databases">
        <authorList>
            <person name="Varghese N."/>
            <person name="Submissions S."/>
        </authorList>
    </citation>
    <scope>NUCLEOTIDE SEQUENCE [LARGE SCALE GENOMIC DNA]</scope>
    <source>
        <strain evidence="6">DSM 43163</strain>
    </source>
</reference>
<dbReference type="GO" id="GO:0003677">
    <property type="term" value="F:DNA binding"/>
    <property type="evidence" value="ECO:0007669"/>
    <property type="project" value="UniProtKB-UniRule"/>
</dbReference>
<dbReference type="GO" id="GO:0006355">
    <property type="term" value="P:regulation of DNA-templated transcription"/>
    <property type="evidence" value="ECO:0007669"/>
    <property type="project" value="InterPro"/>
</dbReference>
<dbReference type="InterPro" id="IPR027417">
    <property type="entry name" value="P-loop_NTPase"/>
</dbReference>
<dbReference type="InterPro" id="IPR036388">
    <property type="entry name" value="WH-like_DNA-bd_sf"/>
</dbReference>
<evidence type="ECO:0000256" key="1">
    <source>
        <dbReference type="ARBA" id="ARBA00005820"/>
    </source>
</evidence>
<dbReference type="InterPro" id="IPR005158">
    <property type="entry name" value="BTAD"/>
</dbReference>
<dbReference type="Gene3D" id="1.10.10.10">
    <property type="entry name" value="Winged helix-like DNA-binding domain superfamily/Winged helix DNA-binding domain"/>
    <property type="match status" value="1"/>
</dbReference>
<dbReference type="SUPFAM" id="SSF46894">
    <property type="entry name" value="C-terminal effector domain of the bipartite response regulators"/>
    <property type="match status" value="1"/>
</dbReference>
<dbReference type="InterPro" id="IPR058852">
    <property type="entry name" value="HTH_77"/>
</dbReference>
<keyword evidence="6" id="KW-1185">Reference proteome</keyword>
<sequence>MMSMAEFRVLGSFEVRSAAGEAIAMPSRRQRALLARLLLSPSHTVSADSLIESAWTDGAPPRHPVPALQTLVSRLRVLLEDTGAELETAPPGYRLRVPPEMVDSWRFEDLVGEARVLAAVGDPAAAVARYDEAAALWRGAAYAEFADAFAGPEAVRLEQIRLAAAEERLAALLEAGDTATAVADAETLTRAEPLRERAQALLMRALARSGRATDALAVYQRVRERLADELGTEPSDELKETELLVLRNQVGPSPCHAPGGSADRRRHAAVPHMASGFVGRAHELAEVAAALSRDRLVTVTGPGGVGKTRLAIECAARWDGASPAWVELALADDAESVVSAFLDALGVPDPWSGTWPEALTAALRDHEAVILVDNCENVIDHAAAVISRILRACPRVRVLATSRERLAVEGEAVFDLAPLPADGTATDLFLARLSAADRTIDITDAEVRRLAGAVSRRLDGLPLALELAAPRAAALGLAEMLESADLFGLVAGRRGDPPRHTDLSSLLAWSYELLTEDEQRLLRRLSVFPGAFGADWAERVCSDGALPAPRVAGLLAALTDKSLVTRLRCPRTGRRGQTLLETVRHFARRELETADEPLALRAAHASFLVSWTAERTGLIGSAYDGASMYFLHAAANDFRAAFAWTHRHDPDLGIRLSAALHRYAFNLRGDHELLQWSERALGLPGFHVHPQRSAVLASAAAFAGMRGDHETALRRAREAVFSLGPGDRQAPAVHDLSAWTHWLAGDPAHAMAAHRRQWREARALDDLFHEGLAASRLAVGSMLLGDRAEAERWLVRCRSAAGSARSPVLDAYAENAASHCRAEESPEAAVEHLARCHELASALGFDVTTGHPLVDRIRPEAQASGT</sequence>
<dbReference type="SUPFAM" id="SSF48452">
    <property type="entry name" value="TPR-like"/>
    <property type="match status" value="1"/>
</dbReference>
<feature type="domain" description="OmpR/PhoB-type" evidence="4">
    <location>
        <begin position="1"/>
        <end position="97"/>
    </location>
</feature>
<dbReference type="SUPFAM" id="SSF52540">
    <property type="entry name" value="P-loop containing nucleoside triphosphate hydrolases"/>
    <property type="match status" value="1"/>
</dbReference>
<dbReference type="Proteomes" id="UP000236723">
    <property type="component" value="Unassembled WGS sequence"/>
</dbReference>
<dbReference type="PRINTS" id="PR00364">
    <property type="entry name" value="DISEASERSIST"/>
</dbReference>
<feature type="DNA-binding region" description="OmpR/PhoB-type" evidence="3">
    <location>
        <begin position="1"/>
        <end position="97"/>
    </location>
</feature>
<dbReference type="PANTHER" id="PTHR47691:SF3">
    <property type="entry name" value="HTH-TYPE TRANSCRIPTIONAL REGULATOR RV0890C-RELATED"/>
    <property type="match status" value="1"/>
</dbReference>
<dbReference type="PANTHER" id="PTHR47691">
    <property type="entry name" value="REGULATOR-RELATED"/>
    <property type="match status" value="1"/>
</dbReference>
<dbReference type="Gene3D" id="1.25.40.10">
    <property type="entry name" value="Tetratricopeptide repeat domain"/>
    <property type="match status" value="1"/>
</dbReference>
<dbReference type="InterPro" id="IPR016032">
    <property type="entry name" value="Sig_transdc_resp-reg_C-effctor"/>
</dbReference>
<dbReference type="SMART" id="SM01043">
    <property type="entry name" value="BTAD"/>
    <property type="match status" value="1"/>
</dbReference>
<dbReference type="EMBL" id="FNVO01000012">
    <property type="protein sequence ID" value="SEG78033.1"/>
    <property type="molecule type" value="Genomic_DNA"/>
</dbReference>
<evidence type="ECO:0000256" key="2">
    <source>
        <dbReference type="ARBA" id="ARBA00023125"/>
    </source>
</evidence>
<keyword evidence="2 3" id="KW-0238">DNA-binding</keyword>
<dbReference type="InterPro" id="IPR011990">
    <property type="entry name" value="TPR-like_helical_dom_sf"/>
</dbReference>
<dbReference type="GO" id="GO:0000160">
    <property type="term" value="P:phosphorelay signal transduction system"/>
    <property type="evidence" value="ECO:0007669"/>
    <property type="project" value="InterPro"/>
</dbReference>
<evidence type="ECO:0000313" key="5">
    <source>
        <dbReference type="EMBL" id="SEG78033.1"/>
    </source>
</evidence>
<accession>A0A1H6CZA3</accession>
<organism evidence="5 6">
    <name type="scientific">Thermomonospora echinospora</name>
    <dbReference type="NCBI Taxonomy" id="1992"/>
    <lineage>
        <taxon>Bacteria</taxon>
        <taxon>Bacillati</taxon>
        <taxon>Actinomycetota</taxon>
        <taxon>Actinomycetes</taxon>
        <taxon>Streptosporangiales</taxon>
        <taxon>Thermomonosporaceae</taxon>
        <taxon>Thermomonospora</taxon>
    </lineage>
</organism>
<dbReference type="AlphaFoldDB" id="A0A1H6CZA3"/>
<dbReference type="Pfam" id="PF25872">
    <property type="entry name" value="HTH_77"/>
    <property type="match status" value="1"/>
</dbReference>
<gene>
    <name evidence="5" type="ORF">SAMN04489712_11216</name>
</gene>
<protein>
    <submittedName>
        <fullName evidence="5">Predicted ATPase</fullName>
    </submittedName>
</protein>
<evidence type="ECO:0000259" key="4">
    <source>
        <dbReference type="PROSITE" id="PS51755"/>
    </source>
</evidence>